<sequence length="203" mass="22497">MMGKPLQRFMLSVLIFFPLTFFIWYVTAGFHLAPVTLITGKLLGWLVPDALMWLRLDGHMLVLASNFGHDVSGAVVSPPVGDDVLGFHLNPLIYSYSLPLLAALILATPSPYKWQNLFWGMLVMLPTEIFSMTFSILKTLTFDVGAAFQAQQSLSPATADLIALGYQVGTLLLPMIAPLIIWVALNRDFLIHLAPQLRKSLAR</sequence>
<name>A0AA95HA51_9GAMM</name>
<proteinExistence type="predicted"/>
<keyword evidence="1" id="KW-1133">Transmembrane helix</keyword>
<accession>A0AA95HA51</accession>
<gene>
    <name evidence="2" type="ORF">QJT81_17395</name>
</gene>
<protein>
    <submittedName>
        <fullName evidence="2">Uncharacterized protein</fullName>
    </submittedName>
</protein>
<organism evidence="2">
    <name type="scientific">Candidatus Thiothrix putei</name>
    <dbReference type="NCBI Taxonomy" id="3080811"/>
    <lineage>
        <taxon>Bacteria</taxon>
        <taxon>Pseudomonadati</taxon>
        <taxon>Pseudomonadota</taxon>
        <taxon>Gammaproteobacteria</taxon>
        <taxon>Thiotrichales</taxon>
        <taxon>Thiotrichaceae</taxon>
        <taxon>Thiothrix</taxon>
    </lineage>
</organism>
<dbReference type="Proteomes" id="UP001301326">
    <property type="component" value="Chromosome"/>
</dbReference>
<dbReference type="EMBL" id="CP124756">
    <property type="protein sequence ID" value="WGZ93552.1"/>
    <property type="molecule type" value="Genomic_DNA"/>
</dbReference>
<dbReference type="AlphaFoldDB" id="A0AA95HA51"/>
<evidence type="ECO:0000256" key="1">
    <source>
        <dbReference type="SAM" id="Phobius"/>
    </source>
</evidence>
<keyword evidence="1" id="KW-0472">Membrane</keyword>
<reference evidence="2" key="2">
    <citation type="submission" date="2023-04" db="EMBL/GenBank/DDBJ databases">
        <authorList>
            <person name="Beletskiy A.V."/>
            <person name="Mardanov A.V."/>
            <person name="Ravin N.V."/>
        </authorList>
    </citation>
    <scope>NUCLEOTIDE SEQUENCE</scope>
    <source>
        <strain evidence="2">GKL-02</strain>
    </source>
</reference>
<feature type="transmembrane region" description="Helical" evidence="1">
    <location>
        <begin position="9"/>
        <end position="26"/>
    </location>
</feature>
<evidence type="ECO:0000313" key="2">
    <source>
        <dbReference type="EMBL" id="WGZ93552.1"/>
    </source>
</evidence>
<reference evidence="2" key="1">
    <citation type="journal article" date="2023" name="Int. J. Mol. Sci.">
        <title>Metagenomics Revealed a New Genus 'Candidatus Thiocaldithrix dubininis' gen. nov., sp. nov. and a New Species 'Candidatus Thiothrix putei' sp. nov. in the Family Thiotrichaceae, Some Members of Which Have Traits of Both Na+- and H+-Motive Energetics.</title>
        <authorList>
            <person name="Ravin N.V."/>
            <person name="Muntyan M.S."/>
            <person name="Smolyakov D.D."/>
            <person name="Rudenko T.S."/>
            <person name="Beletsky A.V."/>
            <person name="Mardanov A.V."/>
            <person name="Grabovich M.Y."/>
        </authorList>
    </citation>
    <scope>NUCLEOTIDE SEQUENCE</scope>
    <source>
        <strain evidence="2">GKL-02</strain>
    </source>
</reference>
<feature type="transmembrane region" description="Helical" evidence="1">
    <location>
        <begin position="161"/>
        <end position="185"/>
    </location>
</feature>
<feature type="transmembrane region" description="Helical" evidence="1">
    <location>
        <begin position="93"/>
        <end position="112"/>
    </location>
</feature>
<dbReference type="NCBIfam" id="NF041730">
    <property type="entry name" value="XrtH_assoc"/>
    <property type="match status" value="1"/>
</dbReference>
<feature type="transmembrane region" description="Helical" evidence="1">
    <location>
        <begin position="118"/>
        <end position="140"/>
    </location>
</feature>
<dbReference type="KEGG" id="tput:QJT81_17395"/>
<keyword evidence="1" id="KW-0812">Transmembrane</keyword>
<dbReference type="InterPro" id="IPR049823">
    <property type="entry name" value="XrtH_assoc"/>
</dbReference>